<gene>
    <name evidence="1" type="ORF">LCGC14_3108400</name>
</gene>
<dbReference type="AlphaFoldDB" id="A0A0F8YD75"/>
<comment type="caution">
    <text evidence="1">The sequence shown here is derived from an EMBL/GenBank/DDBJ whole genome shotgun (WGS) entry which is preliminary data.</text>
</comment>
<name>A0A0F8YD75_9ZZZZ</name>
<feature type="non-terminal residue" evidence="1">
    <location>
        <position position="1"/>
    </location>
</feature>
<reference evidence="1" key="1">
    <citation type="journal article" date="2015" name="Nature">
        <title>Complex archaea that bridge the gap between prokaryotes and eukaryotes.</title>
        <authorList>
            <person name="Spang A."/>
            <person name="Saw J.H."/>
            <person name="Jorgensen S.L."/>
            <person name="Zaremba-Niedzwiedzka K."/>
            <person name="Martijn J."/>
            <person name="Lind A.E."/>
            <person name="van Eijk R."/>
            <person name="Schleper C."/>
            <person name="Guy L."/>
            <person name="Ettema T.J."/>
        </authorList>
    </citation>
    <scope>NUCLEOTIDE SEQUENCE</scope>
</reference>
<dbReference type="EMBL" id="LAZR01067194">
    <property type="protein sequence ID" value="KKK52094.1"/>
    <property type="molecule type" value="Genomic_DNA"/>
</dbReference>
<organism evidence="1">
    <name type="scientific">marine sediment metagenome</name>
    <dbReference type="NCBI Taxonomy" id="412755"/>
    <lineage>
        <taxon>unclassified sequences</taxon>
        <taxon>metagenomes</taxon>
        <taxon>ecological metagenomes</taxon>
    </lineage>
</organism>
<proteinExistence type="predicted"/>
<sequence length="102" mass="11717">IKSQSKHLTTRLSKGSRAIPLFTVERGPGPIRVASVSVVARLEQSLVASYQPIVSFRDLKTSFLRRLSWIDSMMPRGESWFISRIRKRQAGRTILIQFRSSW</sequence>
<accession>A0A0F8YD75</accession>
<evidence type="ECO:0000313" key="1">
    <source>
        <dbReference type="EMBL" id="KKK52094.1"/>
    </source>
</evidence>
<protein>
    <submittedName>
        <fullName evidence="1">Uncharacterized protein</fullName>
    </submittedName>
</protein>